<accession>A0A9Q1R747</accession>
<comment type="caution">
    <text evidence="1">The sequence shown here is derived from an EMBL/GenBank/DDBJ whole genome shotgun (WGS) entry which is preliminary data.</text>
</comment>
<dbReference type="OrthoDB" id="613853at2759"/>
<evidence type="ECO:0000313" key="1">
    <source>
        <dbReference type="EMBL" id="KAJ8541431.1"/>
    </source>
</evidence>
<reference evidence="2" key="1">
    <citation type="journal article" date="2023" name="Proc. Natl. Acad. Sci. U.S.A.">
        <title>Genomic and structural basis for evolution of tropane alkaloid biosynthesis.</title>
        <authorList>
            <person name="Wanga Y.-J."/>
            <person name="Taina T."/>
            <person name="Yua J.-Y."/>
            <person name="Lia J."/>
            <person name="Xua B."/>
            <person name="Chenc J."/>
            <person name="D'Auriad J.C."/>
            <person name="Huanga J.-P."/>
            <person name="Huanga S.-X."/>
        </authorList>
    </citation>
    <scope>NUCLEOTIDE SEQUENCE [LARGE SCALE GENOMIC DNA]</scope>
    <source>
        <strain evidence="2">cv. KIB-2019</strain>
    </source>
</reference>
<evidence type="ECO:0000313" key="2">
    <source>
        <dbReference type="Proteomes" id="UP001152561"/>
    </source>
</evidence>
<name>A0A9Q1R747_9SOLA</name>
<dbReference type="EMBL" id="JAJAGQ010000015">
    <property type="protein sequence ID" value="KAJ8541431.1"/>
    <property type="molecule type" value="Genomic_DNA"/>
</dbReference>
<dbReference type="Proteomes" id="UP001152561">
    <property type="component" value="Unassembled WGS sequence"/>
</dbReference>
<dbReference type="AlphaFoldDB" id="A0A9Q1R747"/>
<organism evidence="1 2">
    <name type="scientific">Anisodus acutangulus</name>
    <dbReference type="NCBI Taxonomy" id="402998"/>
    <lineage>
        <taxon>Eukaryota</taxon>
        <taxon>Viridiplantae</taxon>
        <taxon>Streptophyta</taxon>
        <taxon>Embryophyta</taxon>
        <taxon>Tracheophyta</taxon>
        <taxon>Spermatophyta</taxon>
        <taxon>Magnoliopsida</taxon>
        <taxon>eudicotyledons</taxon>
        <taxon>Gunneridae</taxon>
        <taxon>Pentapetalae</taxon>
        <taxon>asterids</taxon>
        <taxon>lamiids</taxon>
        <taxon>Solanales</taxon>
        <taxon>Solanaceae</taxon>
        <taxon>Solanoideae</taxon>
        <taxon>Hyoscyameae</taxon>
        <taxon>Anisodus</taxon>
    </lineage>
</organism>
<gene>
    <name evidence="1" type="ORF">K7X08_002247</name>
</gene>
<sequence length="189" mass="21053">MLLEPREASNSRSVRRWKLESQPNDSKLRDSDDGTSIQVKQRVYFLENAVVLEKIIIDPVSPIFSRLPLDLEEIEHQQTARNLSKLQLEGEVPPAIELVILGAEIEIFVTMLGNSSSNSQSMCCICPSAVHYPISGRHAQDHVRLLQNTGASRILRAAVASATAPIEAKIFLHESESYSGTWSTIKYNP</sequence>
<protein>
    <submittedName>
        <fullName evidence="1">Uncharacterized protein</fullName>
    </submittedName>
</protein>
<proteinExistence type="predicted"/>
<keyword evidence="2" id="KW-1185">Reference proteome</keyword>